<dbReference type="Proteomes" id="UP001595528">
    <property type="component" value="Unassembled WGS sequence"/>
</dbReference>
<dbReference type="SMART" id="SM00760">
    <property type="entry name" value="Bac_DnaA_C"/>
    <property type="match status" value="1"/>
</dbReference>
<comment type="subunit">
    <text evidence="8">Oligomerizes as a right-handed, spiral filament on DNA at oriC.</text>
</comment>
<evidence type="ECO:0000256" key="3">
    <source>
        <dbReference type="ARBA" id="ARBA00022705"/>
    </source>
</evidence>
<evidence type="ECO:0000256" key="6">
    <source>
        <dbReference type="ARBA" id="ARBA00023121"/>
    </source>
</evidence>
<dbReference type="PANTHER" id="PTHR30050:SF2">
    <property type="entry name" value="CHROMOSOMAL REPLICATION INITIATOR PROTEIN DNAA"/>
    <property type="match status" value="1"/>
</dbReference>
<dbReference type="Pfam" id="PF00308">
    <property type="entry name" value="Bac_DnaA"/>
    <property type="match status" value="1"/>
</dbReference>
<evidence type="ECO:0000259" key="13">
    <source>
        <dbReference type="SMART" id="SM00382"/>
    </source>
</evidence>
<dbReference type="Pfam" id="PF08299">
    <property type="entry name" value="Bac_DnaA_C"/>
    <property type="match status" value="1"/>
</dbReference>
<keyword evidence="3 8" id="KW-0235">DNA replication</keyword>
<dbReference type="Gene3D" id="3.30.300.180">
    <property type="match status" value="1"/>
</dbReference>
<keyword evidence="2 8" id="KW-0963">Cytoplasm</keyword>
<protein>
    <recommendedName>
        <fullName evidence="8 9">Chromosomal replication initiator protein DnaA</fullName>
    </recommendedName>
</protein>
<feature type="binding site" evidence="8">
    <location>
        <position position="327"/>
    </location>
    <ligand>
        <name>ATP</name>
        <dbReference type="ChEBI" id="CHEBI:30616"/>
    </ligand>
</feature>
<dbReference type="HAMAP" id="MF_00377">
    <property type="entry name" value="DnaA_bact"/>
    <property type="match status" value="1"/>
</dbReference>
<dbReference type="InterPro" id="IPR018312">
    <property type="entry name" value="Chromosome_initiator_DnaA_CS"/>
</dbReference>
<comment type="subcellular location">
    <subcellularLocation>
        <location evidence="8">Cytoplasm</location>
    </subcellularLocation>
</comment>
<evidence type="ECO:0000256" key="12">
    <source>
        <dbReference type="SAM" id="MobiDB-lite"/>
    </source>
</evidence>
<evidence type="ECO:0000313" key="15">
    <source>
        <dbReference type="EMBL" id="MFC3230864.1"/>
    </source>
</evidence>
<dbReference type="InterPro" id="IPR038454">
    <property type="entry name" value="DnaA_N_sf"/>
</dbReference>
<evidence type="ECO:0000256" key="11">
    <source>
        <dbReference type="RuleBase" id="RU004227"/>
    </source>
</evidence>
<comment type="caution">
    <text evidence="8">Lacks conserved residue(s) required for the propagation of feature annotation.</text>
</comment>
<dbReference type="EMBL" id="JBHRTR010000050">
    <property type="protein sequence ID" value="MFC3230864.1"/>
    <property type="molecule type" value="Genomic_DNA"/>
</dbReference>
<dbReference type="InterPro" id="IPR027417">
    <property type="entry name" value="P-loop_NTPase"/>
</dbReference>
<dbReference type="CDD" id="cd00009">
    <property type="entry name" value="AAA"/>
    <property type="match status" value="1"/>
</dbReference>
<feature type="domain" description="Chromosomal replication initiator DnaA C-terminal" evidence="14">
    <location>
        <begin position="524"/>
        <end position="593"/>
    </location>
</feature>
<dbReference type="PRINTS" id="PR00051">
    <property type="entry name" value="DNAA"/>
</dbReference>
<dbReference type="InterPro" id="IPR020591">
    <property type="entry name" value="Chromosome_initiator_DnaA-like"/>
</dbReference>
<evidence type="ECO:0000259" key="14">
    <source>
        <dbReference type="SMART" id="SM00760"/>
    </source>
</evidence>
<dbReference type="Gene3D" id="1.10.1750.10">
    <property type="match status" value="1"/>
</dbReference>
<feature type="region of interest" description="Disordered" evidence="12">
    <location>
        <begin position="192"/>
        <end position="274"/>
    </location>
</feature>
<dbReference type="InterPro" id="IPR024633">
    <property type="entry name" value="DnaA_N_dom"/>
</dbReference>
<organism evidence="15 16">
    <name type="scientific">Marinibaculum pumilum</name>
    <dbReference type="NCBI Taxonomy" id="1766165"/>
    <lineage>
        <taxon>Bacteria</taxon>
        <taxon>Pseudomonadati</taxon>
        <taxon>Pseudomonadota</taxon>
        <taxon>Alphaproteobacteria</taxon>
        <taxon>Rhodospirillales</taxon>
        <taxon>Rhodospirillaceae</taxon>
        <taxon>Marinibaculum</taxon>
    </lineage>
</organism>
<comment type="function">
    <text evidence="8 10">Plays an essential role in the initiation and regulation of chromosomal replication. ATP-DnaA binds to the origin of replication (oriC) to initiate formation of the DNA replication initiation complex once per cell cycle. Binds the DnaA box (a 9 base pair repeat at the origin) and separates the double-stranded (ds)DNA. Forms a right-handed helical filament on oriC DNA; dsDNA binds to the exterior of the filament while single-stranded (ss)DNA is stabiized in the filament's interior. The ATP-DnaA-oriC complex binds and stabilizes one strand of the AT-rich DNA unwinding element (DUE), permitting loading of DNA polymerase. After initiation quickly degrades to an ADP-DnaA complex that is not apt for DNA replication. Binds acidic phospholipids.</text>
</comment>
<comment type="similarity">
    <text evidence="1 8 11">Belongs to the DnaA family.</text>
</comment>
<dbReference type="Gene3D" id="3.40.50.300">
    <property type="entry name" value="P-loop containing nucleotide triphosphate hydrolases"/>
    <property type="match status" value="1"/>
</dbReference>
<dbReference type="SUPFAM" id="SSF52540">
    <property type="entry name" value="P-loop containing nucleoside triphosphate hydrolases"/>
    <property type="match status" value="1"/>
</dbReference>
<comment type="domain">
    <text evidence="8">Domain I is involved in oligomerization and binding regulators, domain II is flexibile and of varying length in different bacteria, domain III forms the AAA+ region, while domain IV binds dsDNA.</text>
</comment>
<comment type="caution">
    <text evidence="15">The sequence shown here is derived from an EMBL/GenBank/DDBJ whole genome shotgun (WGS) entry which is preliminary data.</text>
</comment>
<dbReference type="InterPro" id="IPR013317">
    <property type="entry name" value="DnaA_dom"/>
</dbReference>
<feature type="region of interest" description="Domain IV, binds dsDNA" evidence="8">
    <location>
        <begin position="497"/>
        <end position="616"/>
    </location>
</feature>
<gene>
    <name evidence="8 15" type="primary">dnaA</name>
    <name evidence="15" type="ORF">ACFOGJ_26705</name>
</gene>
<dbReference type="InterPro" id="IPR010921">
    <property type="entry name" value="Trp_repressor/repl_initiator"/>
</dbReference>
<evidence type="ECO:0000313" key="16">
    <source>
        <dbReference type="Proteomes" id="UP001595528"/>
    </source>
</evidence>
<accession>A0ABV7L8C8</accession>
<evidence type="ECO:0000256" key="8">
    <source>
        <dbReference type="HAMAP-Rule" id="MF_00377"/>
    </source>
</evidence>
<feature type="region of interest" description="Disordered" evidence="12">
    <location>
        <begin position="116"/>
        <end position="143"/>
    </location>
</feature>
<evidence type="ECO:0000256" key="2">
    <source>
        <dbReference type="ARBA" id="ARBA00022490"/>
    </source>
</evidence>
<feature type="compositionally biased region" description="Gly residues" evidence="12">
    <location>
        <begin position="11"/>
        <end position="20"/>
    </location>
</feature>
<keyword evidence="7 8" id="KW-0238">DNA-binding</keyword>
<feature type="region of interest" description="Disordered" evidence="12">
    <location>
        <begin position="1"/>
        <end position="33"/>
    </location>
</feature>
<dbReference type="NCBIfam" id="TIGR00362">
    <property type="entry name" value="DnaA"/>
    <property type="match status" value="1"/>
</dbReference>
<dbReference type="InterPro" id="IPR001957">
    <property type="entry name" value="Chromosome_initiator_DnaA"/>
</dbReference>
<feature type="compositionally biased region" description="Low complexity" evidence="12">
    <location>
        <begin position="257"/>
        <end position="268"/>
    </location>
</feature>
<dbReference type="CDD" id="cd06571">
    <property type="entry name" value="Bac_DnaA_C"/>
    <property type="match status" value="1"/>
</dbReference>
<dbReference type="PANTHER" id="PTHR30050">
    <property type="entry name" value="CHROMOSOMAL REPLICATION INITIATOR PROTEIN DNAA"/>
    <property type="match status" value="1"/>
</dbReference>
<feature type="domain" description="AAA+ ATPase" evidence="13">
    <location>
        <begin position="313"/>
        <end position="441"/>
    </location>
</feature>
<feature type="binding site" evidence="8">
    <location>
        <position position="326"/>
    </location>
    <ligand>
        <name>ATP</name>
        <dbReference type="ChEBI" id="CHEBI:30616"/>
    </ligand>
</feature>
<sequence>MNGDRRVAVEGGAGDGGRGDSGQPAERAPSDAVHAAWQRVRSRLRREYGEEAFASWLSPMVLLSAEAGEIEIGLPSRFMRDWVISHYSERVKALWQVEWPATRTLSLRVQPLATAMGRESAGGPARPQAGSVRPLRAPATSGRTATGRAAAVRSAAADNAAATVAAGATGRTLGQVAPMVMAMARKPVPTASAGFGAGRGGNDVPRSATPAGQEVAGQEVAGRDSTGHDAAGDGMAPGWSSGWSPSRGSDRPEGRDPSAASRGPSAAGTWPGMVGGGALDQRNTFDSFIVGRSNELAHAAARRVAEAAWGKVPFNPLFLYGGVGLGKTHLMHAIAWHIRLRDPSRKVIYLSAESFMYQFITAVRYKDTMAFKQQFRSVDVLMIDDIQFIAGKDSTQEEFFHTFNALCDQNRQIVISGDRSPADLEGMEERMRSRLGWGLVADIHPTDYELRLSILQSKVEQLEIDVPRHVLEFLAHRITANVRELEGALNRVAAFASLVGRPVEMDMAQEVLRDLLRASDRRITIEEIQKRVAEHYNIKQSEMHSARRAIAVARPRQIAMYLAKHLTTRSLPEIGRKFGNRDHTTVMHAVKRIEELQGRDPDLAEDIVLLKRTLES</sequence>
<evidence type="ECO:0000256" key="10">
    <source>
        <dbReference type="RuleBase" id="RU000577"/>
    </source>
</evidence>
<evidence type="ECO:0000256" key="5">
    <source>
        <dbReference type="ARBA" id="ARBA00022840"/>
    </source>
</evidence>
<dbReference type="Pfam" id="PF11638">
    <property type="entry name" value="DnaA_N"/>
    <property type="match status" value="1"/>
</dbReference>
<proteinExistence type="inferred from homology"/>
<dbReference type="SMART" id="SM00382">
    <property type="entry name" value="AAA"/>
    <property type="match status" value="1"/>
</dbReference>
<evidence type="ECO:0000256" key="9">
    <source>
        <dbReference type="NCBIfam" id="TIGR00362"/>
    </source>
</evidence>
<feature type="binding site" evidence="8">
    <location>
        <position position="328"/>
    </location>
    <ligand>
        <name>ATP</name>
        <dbReference type="ChEBI" id="CHEBI:30616"/>
    </ligand>
</feature>
<evidence type="ECO:0000256" key="4">
    <source>
        <dbReference type="ARBA" id="ARBA00022741"/>
    </source>
</evidence>
<dbReference type="Gene3D" id="1.10.8.60">
    <property type="match status" value="1"/>
</dbReference>
<feature type="region of interest" description="Domain I, interacts with DnaA modulators" evidence="8">
    <location>
        <begin position="1"/>
        <end position="236"/>
    </location>
</feature>
<feature type="compositionally biased region" description="Basic and acidic residues" evidence="12">
    <location>
        <begin position="221"/>
        <end position="231"/>
    </location>
</feature>
<feature type="compositionally biased region" description="Low complexity" evidence="12">
    <location>
        <begin position="237"/>
        <end position="247"/>
    </location>
</feature>
<dbReference type="RefSeq" id="WP_379906389.1">
    <property type="nucleotide sequence ID" value="NZ_JBHRTR010000050.1"/>
</dbReference>
<keyword evidence="4 8" id="KW-0547">Nucleotide-binding</keyword>
<keyword evidence="5 8" id="KW-0067">ATP-binding</keyword>
<keyword evidence="6 8" id="KW-0446">Lipid-binding</keyword>
<evidence type="ECO:0000256" key="7">
    <source>
        <dbReference type="ARBA" id="ARBA00023125"/>
    </source>
</evidence>
<reference evidence="16" key="1">
    <citation type="journal article" date="2019" name="Int. J. Syst. Evol. Microbiol.">
        <title>The Global Catalogue of Microorganisms (GCM) 10K type strain sequencing project: providing services to taxonomists for standard genome sequencing and annotation.</title>
        <authorList>
            <consortium name="The Broad Institute Genomics Platform"/>
            <consortium name="The Broad Institute Genome Sequencing Center for Infectious Disease"/>
            <person name="Wu L."/>
            <person name="Ma J."/>
        </authorList>
    </citation>
    <scope>NUCLEOTIDE SEQUENCE [LARGE SCALE GENOMIC DNA]</scope>
    <source>
        <strain evidence="16">KCTC 42964</strain>
    </source>
</reference>
<keyword evidence="16" id="KW-1185">Reference proteome</keyword>
<dbReference type="InterPro" id="IPR013159">
    <property type="entry name" value="DnaA_C"/>
</dbReference>
<feature type="binding site" evidence="8">
    <location>
        <position position="324"/>
    </location>
    <ligand>
        <name>ATP</name>
        <dbReference type="ChEBI" id="CHEBI:30616"/>
    </ligand>
</feature>
<dbReference type="SUPFAM" id="SSF48295">
    <property type="entry name" value="TrpR-like"/>
    <property type="match status" value="1"/>
</dbReference>
<name>A0ABV7L8C8_9PROT</name>
<dbReference type="InterPro" id="IPR003593">
    <property type="entry name" value="AAA+_ATPase"/>
</dbReference>
<dbReference type="PROSITE" id="PS01008">
    <property type="entry name" value="DNAA"/>
    <property type="match status" value="1"/>
</dbReference>
<evidence type="ECO:0000256" key="1">
    <source>
        <dbReference type="ARBA" id="ARBA00006583"/>
    </source>
</evidence>